<dbReference type="Proteomes" id="UP000288805">
    <property type="component" value="Unassembled WGS sequence"/>
</dbReference>
<comment type="caution">
    <text evidence="3">The sequence shown here is derived from an EMBL/GenBank/DDBJ whole genome shotgun (WGS) entry which is preliminary data.</text>
</comment>
<keyword evidence="2" id="KW-0732">Signal</keyword>
<evidence type="ECO:0000256" key="2">
    <source>
        <dbReference type="SAM" id="SignalP"/>
    </source>
</evidence>
<evidence type="ECO:0000313" key="3">
    <source>
        <dbReference type="EMBL" id="RVW12817.1"/>
    </source>
</evidence>
<dbReference type="EMBL" id="QGNW01002679">
    <property type="protein sequence ID" value="RVW12817.1"/>
    <property type="molecule type" value="Genomic_DNA"/>
</dbReference>
<reference evidence="3 4" key="1">
    <citation type="journal article" date="2018" name="PLoS Genet.">
        <title>Population sequencing reveals clonal diversity and ancestral inbreeding in the grapevine cultivar Chardonnay.</title>
        <authorList>
            <person name="Roach M.J."/>
            <person name="Johnson D.L."/>
            <person name="Bohlmann J."/>
            <person name="van Vuuren H.J."/>
            <person name="Jones S.J."/>
            <person name="Pretorius I.S."/>
            <person name="Schmidt S.A."/>
            <person name="Borneman A.R."/>
        </authorList>
    </citation>
    <scope>NUCLEOTIDE SEQUENCE [LARGE SCALE GENOMIC DNA]</scope>
    <source>
        <strain evidence="4">cv. Chardonnay</strain>
        <tissue evidence="3">Leaf</tissue>
    </source>
</reference>
<accession>A0A438BPB5</accession>
<evidence type="ECO:0000313" key="4">
    <source>
        <dbReference type="Proteomes" id="UP000288805"/>
    </source>
</evidence>
<name>A0A438BPB5_VITVI</name>
<proteinExistence type="predicted"/>
<keyword evidence="1" id="KW-1133">Transmembrane helix</keyword>
<organism evidence="3 4">
    <name type="scientific">Vitis vinifera</name>
    <name type="common">Grape</name>
    <dbReference type="NCBI Taxonomy" id="29760"/>
    <lineage>
        <taxon>Eukaryota</taxon>
        <taxon>Viridiplantae</taxon>
        <taxon>Streptophyta</taxon>
        <taxon>Embryophyta</taxon>
        <taxon>Tracheophyta</taxon>
        <taxon>Spermatophyta</taxon>
        <taxon>Magnoliopsida</taxon>
        <taxon>eudicotyledons</taxon>
        <taxon>Gunneridae</taxon>
        <taxon>Pentapetalae</taxon>
        <taxon>rosids</taxon>
        <taxon>Vitales</taxon>
        <taxon>Vitaceae</taxon>
        <taxon>Viteae</taxon>
        <taxon>Vitis</taxon>
    </lineage>
</organism>
<protein>
    <submittedName>
        <fullName evidence="3">Uncharacterized protein</fullName>
    </submittedName>
</protein>
<keyword evidence="1" id="KW-0472">Membrane</keyword>
<evidence type="ECO:0000256" key="1">
    <source>
        <dbReference type="SAM" id="Phobius"/>
    </source>
</evidence>
<feature type="transmembrane region" description="Helical" evidence="1">
    <location>
        <begin position="24"/>
        <end position="48"/>
    </location>
</feature>
<feature type="chain" id="PRO_5044887340" evidence="2">
    <location>
        <begin position="19"/>
        <end position="249"/>
    </location>
</feature>
<feature type="signal peptide" evidence="2">
    <location>
        <begin position="1"/>
        <end position="18"/>
    </location>
</feature>
<dbReference type="AlphaFoldDB" id="A0A438BPB5"/>
<sequence>MISLLIFILIAIFSFSLCVDMDDIFALCLTACCMTALLLCDCMLLVYVGRTSIPLPPPPSFDHLLHFDSYICKREALCVLVSLTELECMCGGDDHLAWKHPVSSEACRGLRIFGGLSLRSFNQDFLFYSVDLPSWVSVEGKLVHTPMRSDMDQQFITVDQFTAAMASIQEALTIYNGKSTTKFRMLDIERYTSIGYPRIHLRLYSTVMRAYGLDESKMITMFHLSLSGAVDPHFSRASPLDRRDSLFYL</sequence>
<keyword evidence="1" id="KW-0812">Transmembrane</keyword>
<gene>
    <name evidence="3" type="ORF">CK203_112233</name>
</gene>